<organism evidence="1">
    <name type="scientific">Candidatus Methanogaster sp. ANME-2c ERB4</name>
    <dbReference type="NCBI Taxonomy" id="2759911"/>
    <lineage>
        <taxon>Archaea</taxon>
        <taxon>Methanobacteriati</taxon>
        <taxon>Methanobacteriota</taxon>
        <taxon>Stenosarchaea group</taxon>
        <taxon>Methanomicrobia</taxon>
        <taxon>Methanosarcinales</taxon>
        <taxon>ANME-2 cluster</taxon>
        <taxon>Candidatus Methanogasteraceae</taxon>
        <taxon>Candidatus Methanogaster</taxon>
    </lineage>
</organism>
<dbReference type="EMBL" id="MT630736">
    <property type="protein sequence ID" value="QNO42415.1"/>
    <property type="molecule type" value="Genomic_DNA"/>
</dbReference>
<dbReference type="AlphaFoldDB" id="A0A7G9Y331"/>
<reference evidence="1" key="1">
    <citation type="submission" date="2020-06" db="EMBL/GenBank/DDBJ databases">
        <title>Unique genomic features of the anaerobic methanotrophic archaea.</title>
        <authorList>
            <person name="Chadwick G.L."/>
            <person name="Skennerton C.T."/>
            <person name="Laso-Perez R."/>
            <person name="Leu A.O."/>
            <person name="Speth D.R."/>
            <person name="Yu H."/>
            <person name="Morgan-Lang C."/>
            <person name="Hatzenpichler R."/>
            <person name="Goudeau D."/>
            <person name="Malmstrom R."/>
            <person name="Brazelton W.J."/>
            <person name="Woyke T."/>
            <person name="Hallam S.J."/>
            <person name="Tyson G.W."/>
            <person name="Wegener G."/>
            <person name="Boetius A."/>
            <person name="Orphan V."/>
        </authorList>
    </citation>
    <scope>NUCLEOTIDE SEQUENCE</scope>
</reference>
<gene>
    <name evidence="1" type="ORF">ODADPOMJ_00008</name>
</gene>
<protein>
    <submittedName>
        <fullName evidence="1">Uncharacterized protein</fullName>
    </submittedName>
</protein>
<accession>A0A7G9Y331</accession>
<name>A0A7G9Y331_9EURY</name>
<evidence type="ECO:0000313" key="1">
    <source>
        <dbReference type="EMBL" id="QNO42415.1"/>
    </source>
</evidence>
<sequence length="65" mass="7237">MLAYFGPSQKEAITYYEKFVQEGIAPGRRPELVGGGLVRSAGDWFQMLSLMRKGIRKVSKACQGK</sequence>
<proteinExistence type="predicted"/>